<evidence type="ECO:0000256" key="2">
    <source>
        <dbReference type="PROSITE-ProRule" id="PRU00708"/>
    </source>
</evidence>
<evidence type="ECO:0000256" key="1">
    <source>
        <dbReference type="ARBA" id="ARBA00022737"/>
    </source>
</evidence>
<evidence type="ECO:0000313" key="5">
    <source>
        <dbReference type="EMBL" id="KAJ8908438.1"/>
    </source>
</evidence>
<evidence type="ECO:0000256" key="3">
    <source>
        <dbReference type="SAM" id="MobiDB-lite"/>
    </source>
</evidence>
<dbReference type="InterPro" id="IPR033443">
    <property type="entry name" value="PROP1-like_PPR_dom"/>
</dbReference>
<dbReference type="InterPro" id="IPR050667">
    <property type="entry name" value="PPR-containing_protein"/>
</dbReference>
<feature type="repeat" description="PPR" evidence="2">
    <location>
        <begin position="158"/>
        <end position="192"/>
    </location>
</feature>
<feature type="domain" description="PROP1-like PPR" evidence="4">
    <location>
        <begin position="139"/>
        <end position="258"/>
    </location>
</feature>
<dbReference type="Proteomes" id="UP001157974">
    <property type="component" value="Unassembled WGS sequence"/>
</dbReference>
<protein>
    <recommendedName>
        <fullName evidence="4">PROP1-like PPR domain-containing protein</fullName>
    </recommendedName>
</protein>
<dbReference type="Pfam" id="PF01535">
    <property type="entry name" value="PPR"/>
    <property type="match status" value="3"/>
</dbReference>
<dbReference type="NCBIfam" id="TIGR00756">
    <property type="entry name" value="PPR"/>
    <property type="match status" value="2"/>
</dbReference>
<dbReference type="EMBL" id="JAMWBK010000001">
    <property type="protein sequence ID" value="KAJ8908438.1"/>
    <property type="molecule type" value="Genomic_DNA"/>
</dbReference>
<dbReference type="PANTHER" id="PTHR47939">
    <property type="entry name" value="MEMBRANE-ASSOCIATED SALT-INDUCIBLE PROTEIN-LIKE"/>
    <property type="match status" value="1"/>
</dbReference>
<organism evidence="5 6">
    <name type="scientific">Rhodosorus marinus</name>
    <dbReference type="NCBI Taxonomy" id="101924"/>
    <lineage>
        <taxon>Eukaryota</taxon>
        <taxon>Rhodophyta</taxon>
        <taxon>Stylonematophyceae</taxon>
        <taxon>Stylonematales</taxon>
        <taxon>Stylonemataceae</taxon>
        <taxon>Rhodosorus</taxon>
    </lineage>
</organism>
<comment type="caution">
    <text evidence="5">The sequence shown here is derived from an EMBL/GenBank/DDBJ whole genome shotgun (WGS) entry which is preliminary data.</text>
</comment>
<dbReference type="InterPro" id="IPR002885">
    <property type="entry name" value="PPR_rpt"/>
</dbReference>
<feature type="region of interest" description="Disordered" evidence="3">
    <location>
        <begin position="32"/>
        <end position="53"/>
    </location>
</feature>
<dbReference type="SUPFAM" id="SSF48452">
    <property type="entry name" value="TPR-like"/>
    <property type="match status" value="1"/>
</dbReference>
<feature type="compositionally biased region" description="Polar residues" evidence="3">
    <location>
        <begin position="676"/>
        <end position="695"/>
    </location>
</feature>
<dbReference type="Pfam" id="PF17177">
    <property type="entry name" value="PPR_long"/>
    <property type="match status" value="1"/>
</dbReference>
<keyword evidence="6" id="KW-1185">Reference proteome</keyword>
<evidence type="ECO:0000313" key="6">
    <source>
        <dbReference type="Proteomes" id="UP001157974"/>
    </source>
</evidence>
<reference evidence="5 6" key="1">
    <citation type="journal article" date="2023" name="Nat. Commun.">
        <title>Origin of minicircular mitochondrial genomes in red algae.</title>
        <authorList>
            <person name="Lee Y."/>
            <person name="Cho C.H."/>
            <person name="Lee Y.M."/>
            <person name="Park S.I."/>
            <person name="Yang J.H."/>
            <person name="West J.A."/>
            <person name="Bhattacharya D."/>
            <person name="Yoon H.S."/>
        </authorList>
    </citation>
    <scope>NUCLEOTIDE SEQUENCE [LARGE SCALE GENOMIC DNA]</scope>
    <source>
        <strain evidence="5 6">CCMP1338</strain>
        <tissue evidence="5">Whole cell</tissue>
    </source>
</reference>
<dbReference type="Gene3D" id="1.25.40.10">
    <property type="entry name" value="Tetratricopeptide repeat domain"/>
    <property type="match status" value="4"/>
</dbReference>
<dbReference type="InterPro" id="IPR011990">
    <property type="entry name" value="TPR-like_helical_dom_sf"/>
</dbReference>
<feature type="region of interest" description="Disordered" evidence="3">
    <location>
        <begin position="636"/>
        <end position="735"/>
    </location>
</feature>
<accession>A0AAV8V426</accession>
<name>A0AAV8V426_9RHOD</name>
<sequence length="735" mass="83107">MGDLLKMVLLRTRTFQRVLAIRTLSGASAGRLREQRTLSKKSEMPRGQQAEPTGKAFAFDASQSGPNGTFGFGWEDFMSYQSNARKLDVEMKTSLMQEISRQGNFFKFRQFMEYTNKMGDSLDINVFRMFIRCLKTAKRYDQVAEAYKEMRQCLIEPTVAIFNEMINAFGKAKNMDSINWAVEEMEKEGLQMTAGTYSSLAKAYMKCGREDLALSTFARITADGLSPNADAYYTIMEIHAKRGKVGELDKVLELLKAAGFEVNRPVMQKLIISQLYKQEFTQAEKFLSEMEKFGGQNSPTAETYTLFIQQYARHKKLELAIQIYKRAVKRNCLNNQIQLYMLFAYARAGKPAEAEGAFYTLQRMKYKSSWEVYAKLVEANSRAGELESAERWFAEMQQRNLAPYDHAVDYLVRGYLAADKHGQALSTMRVGRELESRVSRGAYEKLVEKLGANGDIEGASATIEEMKAVGYKIPLRLRERIIATDVENARIEKAEKLVDEDEKGLSATLRARPYAAMAAHHLSSGRLEEARNWLKRMEKRNKSLNRNSSEILFKAIMKTGKKNRRGACLEVLRRILASDSDLRKYHTKYVAQILKDDVNGLEMAIDMISKSGETELAVSLQSQAFARLNSKTDDVGGLVEKSEGASESKKNRAMSTSKLNAQKDKPRRARSERTPTDGSKTAKTQNLGNRQQSNRHTQRAKLASELLGLLNASEDTEPSGDNLHHRSLSGKFASR</sequence>
<evidence type="ECO:0000259" key="4">
    <source>
        <dbReference type="Pfam" id="PF17177"/>
    </source>
</evidence>
<proteinExistence type="predicted"/>
<dbReference type="PROSITE" id="PS51375">
    <property type="entry name" value="PPR"/>
    <property type="match status" value="4"/>
</dbReference>
<feature type="compositionally biased region" description="Basic and acidic residues" evidence="3">
    <location>
        <begin position="661"/>
        <end position="675"/>
    </location>
</feature>
<dbReference type="PANTHER" id="PTHR47939:SF13">
    <property type="entry name" value="OS03G0201400 PROTEIN"/>
    <property type="match status" value="1"/>
</dbReference>
<feature type="compositionally biased region" description="Basic and acidic residues" evidence="3">
    <location>
        <begin position="32"/>
        <end position="44"/>
    </location>
</feature>
<dbReference type="AlphaFoldDB" id="A0AAV8V426"/>
<keyword evidence="1" id="KW-0677">Repeat</keyword>
<gene>
    <name evidence="5" type="ORF">NDN08_005147</name>
</gene>
<feature type="repeat" description="PPR" evidence="2">
    <location>
        <begin position="300"/>
        <end position="334"/>
    </location>
</feature>
<feature type="repeat" description="PPR" evidence="2">
    <location>
        <begin position="369"/>
        <end position="403"/>
    </location>
</feature>
<feature type="compositionally biased region" description="Basic and acidic residues" evidence="3">
    <location>
        <begin position="636"/>
        <end position="650"/>
    </location>
</feature>
<feature type="repeat" description="PPR" evidence="2">
    <location>
        <begin position="193"/>
        <end position="227"/>
    </location>
</feature>